<feature type="domain" description="DUF6533" evidence="2">
    <location>
        <begin position="17"/>
        <end position="60"/>
    </location>
</feature>
<evidence type="ECO:0000256" key="1">
    <source>
        <dbReference type="SAM" id="Phobius"/>
    </source>
</evidence>
<evidence type="ECO:0000313" key="3">
    <source>
        <dbReference type="EMBL" id="PCH38987.1"/>
    </source>
</evidence>
<evidence type="ECO:0000259" key="2">
    <source>
        <dbReference type="Pfam" id="PF20151"/>
    </source>
</evidence>
<dbReference type="EMBL" id="KB467943">
    <property type="protein sequence ID" value="PCH38987.1"/>
    <property type="molecule type" value="Genomic_DNA"/>
</dbReference>
<sequence>MSSNEKTAEYIQDLKAITSFVALLVFEYAITLRQEIDFMWRSGNTKISMAIFFSNRSIFLITALSHLSELWRLLLMFDQSVKSEQILFLFATDASRATWAAFSALWVYAVCKRQWPLAIFTLLLSLLPVAADVTSQAYLYFVVYENFVSEQSALSTLTSSRQSNTIGRTSMVLTVIYSQREGSFLLHNYSQGMVLECFRRLLLILNVIGVVLYYTKQNEAYLAITSGITGVTVIFISRTMLNIREIYAAHDHVELRSVPDHRRRPSGHSRSSTSTVIPKSAFQMHHLKSTITMGEPPCTMSAYNIARNPAEDIIWEEDLIEDGGIDTGGLANYGIGNENACV</sequence>
<dbReference type="InterPro" id="IPR045340">
    <property type="entry name" value="DUF6533"/>
</dbReference>
<feature type="transmembrane region" description="Helical" evidence="1">
    <location>
        <begin position="220"/>
        <end position="237"/>
    </location>
</feature>
<feature type="transmembrane region" description="Helical" evidence="1">
    <location>
        <begin position="115"/>
        <end position="141"/>
    </location>
</feature>
<keyword evidence="1" id="KW-0812">Transmembrane</keyword>
<keyword evidence="4" id="KW-1185">Reference proteome</keyword>
<dbReference type="Proteomes" id="UP000218811">
    <property type="component" value="Unassembled WGS sequence"/>
</dbReference>
<organism evidence="3 4">
    <name type="scientific">Wolfiporia cocos (strain MD-104)</name>
    <name type="common">Brown rot fungus</name>
    <dbReference type="NCBI Taxonomy" id="742152"/>
    <lineage>
        <taxon>Eukaryota</taxon>
        <taxon>Fungi</taxon>
        <taxon>Dikarya</taxon>
        <taxon>Basidiomycota</taxon>
        <taxon>Agaricomycotina</taxon>
        <taxon>Agaricomycetes</taxon>
        <taxon>Polyporales</taxon>
        <taxon>Phaeolaceae</taxon>
        <taxon>Wolfiporia</taxon>
    </lineage>
</organism>
<protein>
    <recommendedName>
        <fullName evidence="2">DUF6533 domain-containing protein</fullName>
    </recommendedName>
</protein>
<gene>
    <name evidence="3" type="ORF">WOLCODRAFT_146812</name>
</gene>
<dbReference type="Pfam" id="PF20151">
    <property type="entry name" value="DUF6533"/>
    <property type="match status" value="1"/>
</dbReference>
<dbReference type="AlphaFoldDB" id="A0A2H3JSH6"/>
<reference evidence="3 4" key="1">
    <citation type="journal article" date="2012" name="Science">
        <title>The Paleozoic origin of enzymatic lignin decomposition reconstructed from 31 fungal genomes.</title>
        <authorList>
            <person name="Floudas D."/>
            <person name="Binder M."/>
            <person name="Riley R."/>
            <person name="Barry K."/>
            <person name="Blanchette R.A."/>
            <person name="Henrissat B."/>
            <person name="Martinez A.T."/>
            <person name="Otillar R."/>
            <person name="Spatafora J.W."/>
            <person name="Yadav J.S."/>
            <person name="Aerts A."/>
            <person name="Benoit I."/>
            <person name="Boyd A."/>
            <person name="Carlson A."/>
            <person name="Copeland A."/>
            <person name="Coutinho P.M."/>
            <person name="de Vries R.P."/>
            <person name="Ferreira P."/>
            <person name="Findley K."/>
            <person name="Foster B."/>
            <person name="Gaskell J."/>
            <person name="Glotzer D."/>
            <person name="Gorecki P."/>
            <person name="Heitman J."/>
            <person name="Hesse C."/>
            <person name="Hori C."/>
            <person name="Igarashi K."/>
            <person name="Jurgens J.A."/>
            <person name="Kallen N."/>
            <person name="Kersten P."/>
            <person name="Kohler A."/>
            <person name="Kuees U."/>
            <person name="Kumar T.K.A."/>
            <person name="Kuo A."/>
            <person name="LaButti K."/>
            <person name="Larrondo L.F."/>
            <person name="Lindquist E."/>
            <person name="Ling A."/>
            <person name="Lombard V."/>
            <person name="Lucas S."/>
            <person name="Lundell T."/>
            <person name="Martin R."/>
            <person name="McLaughlin D.J."/>
            <person name="Morgenstern I."/>
            <person name="Morin E."/>
            <person name="Murat C."/>
            <person name="Nagy L.G."/>
            <person name="Nolan M."/>
            <person name="Ohm R.A."/>
            <person name="Patyshakuliyeva A."/>
            <person name="Rokas A."/>
            <person name="Ruiz-Duenas F.J."/>
            <person name="Sabat G."/>
            <person name="Salamov A."/>
            <person name="Samejima M."/>
            <person name="Schmutz J."/>
            <person name="Slot J.C."/>
            <person name="St John F."/>
            <person name="Stenlid J."/>
            <person name="Sun H."/>
            <person name="Sun S."/>
            <person name="Syed K."/>
            <person name="Tsang A."/>
            <person name="Wiebenga A."/>
            <person name="Young D."/>
            <person name="Pisabarro A."/>
            <person name="Eastwood D.C."/>
            <person name="Martin F."/>
            <person name="Cullen D."/>
            <person name="Grigoriev I.V."/>
            <person name="Hibbett D.S."/>
        </authorList>
    </citation>
    <scope>NUCLEOTIDE SEQUENCE [LARGE SCALE GENOMIC DNA]</scope>
    <source>
        <strain evidence="3 4">MD-104</strain>
    </source>
</reference>
<name>A0A2H3JSH6_WOLCO</name>
<feature type="transmembrane region" description="Helical" evidence="1">
    <location>
        <begin position="86"/>
        <end position="109"/>
    </location>
</feature>
<evidence type="ECO:0000313" key="4">
    <source>
        <dbReference type="Proteomes" id="UP000218811"/>
    </source>
</evidence>
<proteinExistence type="predicted"/>
<feature type="transmembrane region" description="Helical" evidence="1">
    <location>
        <begin position="50"/>
        <end position="74"/>
    </location>
</feature>
<keyword evidence="1" id="KW-0472">Membrane</keyword>
<accession>A0A2H3JSH6</accession>
<feature type="transmembrane region" description="Helical" evidence="1">
    <location>
        <begin position="12"/>
        <end position="30"/>
    </location>
</feature>
<keyword evidence="1" id="KW-1133">Transmembrane helix</keyword>